<dbReference type="AlphaFoldDB" id="Q311D1"/>
<dbReference type="DNASU" id="3756666"/>
<organism evidence="3 4">
    <name type="scientific">Oleidesulfovibrio alaskensis (strain ATCC BAA-1058 / DSM 17464 / G20)</name>
    <name type="common">Desulfovibrio alaskensis</name>
    <dbReference type="NCBI Taxonomy" id="207559"/>
    <lineage>
        <taxon>Bacteria</taxon>
        <taxon>Pseudomonadati</taxon>
        <taxon>Thermodesulfobacteriota</taxon>
        <taxon>Desulfovibrionia</taxon>
        <taxon>Desulfovibrionales</taxon>
        <taxon>Desulfovibrionaceae</taxon>
        <taxon>Oleidesulfovibrio</taxon>
    </lineage>
</organism>
<dbReference type="SUPFAM" id="SSF47226">
    <property type="entry name" value="Histidine-containing phosphotransfer domain, HPT domain"/>
    <property type="match status" value="1"/>
</dbReference>
<keyword evidence="4" id="KW-1185">Reference proteome</keyword>
<dbReference type="RefSeq" id="WP_011367615.1">
    <property type="nucleotide sequence ID" value="NC_007519.1"/>
</dbReference>
<reference evidence="3 4" key="1">
    <citation type="journal article" date="2011" name="J. Bacteriol.">
        <title>Complete genome sequence and updated annotation of Desulfovibrio alaskensis G20.</title>
        <authorList>
            <person name="Hauser L.J."/>
            <person name="Land M.L."/>
            <person name="Brown S.D."/>
            <person name="Larimer F."/>
            <person name="Keller K.L."/>
            <person name="Rapp-Giles B.J."/>
            <person name="Price M.N."/>
            <person name="Lin M."/>
            <person name="Bruce D.C."/>
            <person name="Detter J.C."/>
            <person name="Tapia R."/>
            <person name="Han C.S."/>
            <person name="Goodwin L.A."/>
            <person name="Cheng J.F."/>
            <person name="Pitluck S."/>
            <person name="Copeland A."/>
            <person name="Lucas S."/>
            <person name="Nolan M."/>
            <person name="Lapidus A.L."/>
            <person name="Palumbo A.V."/>
            <person name="Wall J.D."/>
        </authorList>
    </citation>
    <scope>NUCLEOTIDE SEQUENCE [LARGE SCALE GENOMIC DNA]</scope>
    <source>
        <strain evidence="4">ATCC BAA 1058 / DSM 17464 / G20</strain>
    </source>
</reference>
<dbReference type="eggNOG" id="COG2198">
    <property type="taxonomic scope" value="Bacteria"/>
</dbReference>
<dbReference type="STRING" id="207559.Dde_1668"/>
<dbReference type="HOGENOM" id="CLU_157042_2_0_7"/>
<dbReference type="Pfam" id="PF01627">
    <property type="entry name" value="Hpt"/>
    <property type="match status" value="1"/>
</dbReference>
<evidence type="ECO:0000256" key="1">
    <source>
        <dbReference type="PROSITE-ProRule" id="PRU00110"/>
    </source>
</evidence>
<dbReference type="InterPro" id="IPR036641">
    <property type="entry name" value="HPT_dom_sf"/>
</dbReference>
<proteinExistence type="predicted"/>
<dbReference type="CDD" id="cd00088">
    <property type="entry name" value="HPT"/>
    <property type="match status" value="1"/>
</dbReference>
<evidence type="ECO:0000259" key="2">
    <source>
        <dbReference type="PROSITE" id="PS50894"/>
    </source>
</evidence>
<dbReference type="SMR" id="Q311D1"/>
<dbReference type="Gene3D" id="1.20.120.160">
    <property type="entry name" value="HPT domain"/>
    <property type="match status" value="1"/>
</dbReference>
<evidence type="ECO:0000313" key="4">
    <source>
        <dbReference type="Proteomes" id="UP000002710"/>
    </source>
</evidence>
<dbReference type="PROSITE" id="PS50894">
    <property type="entry name" value="HPT"/>
    <property type="match status" value="1"/>
</dbReference>
<dbReference type="InterPro" id="IPR008207">
    <property type="entry name" value="Sig_transdc_His_kin_Hpt_dom"/>
</dbReference>
<gene>
    <name evidence="3" type="ordered locus">Dde_1668</name>
</gene>
<feature type="domain" description="HPt" evidence="2">
    <location>
        <begin position="20"/>
        <end position="115"/>
    </location>
</feature>
<dbReference type="Proteomes" id="UP000002710">
    <property type="component" value="Chromosome"/>
</dbReference>
<protein>
    <submittedName>
        <fullName evidence="3">Hpt domain protein</fullName>
    </submittedName>
</protein>
<dbReference type="GO" id="GO:0004672">
    <property type="term" value="F:protein kinase activity"/>
    <property type="evidence" value="ECO:0007669"/>
    <property type="project" value="UniProtKB-ARBA"/>
</dbReference>
<feature type="modified residue" description="Phosphohistidine" evidence="1">
    <location>
        <position position="59"/>
    </location>
</feature>
<accession>Q311D1</accession>
<dbReference type="GO" id="GO:0000160">
    <property type="term" value="P:phosphorelay signal transduction system"/>
    <property type="evidence" value="ECO:0007669"/>
    <property type="project" value="InterPro"/>
</dbReference>
<name>Q311D1_OLEA2</name>
<sequence>MTDMLPVLDTESTLQRLGGDASLLQILYAAYLEDTPQKLLALAAAVSTGNFKEAGHVAHTLKGSSATVGAAAMSDKAREMELACQQGNLREAESARHALEQLFSAVRKAILEPPA</sequence>
<evidence type="ECO:0000313" key="3">
    <source>
        <dbReference type="EMBL" id="ABB38465.1"/>
    </source>
</evidence>
<dbReference type="EMBL" id="CP000112">
    <property type="protein sequence ID" value="ABB38465.1"/>
    <property type="molecule type" value="Genomic_DNA"/>
</dbReference>
<dbReference type="KEGG" id="dde:Dde_1668"/>
<keyword evidence="1" id="KW-0597">Phosphoprotein</keyword>